<dbReference type="SUPFAM" id="SSF52540">
    <property type="entry name" value="P-loop containing nucleoside triphosphate hydrolases"/>
    <property type="match status" value="2"/>
</dbReference>
<protein>
    <recommendedName>
        <fullName evidence="1">ATP-dependent DNA helicase</fullName>
        <ecNumber evidence="1">5.6.2.3</ecNumber>
    </recommendedName>
</protein>
<dbReference type="InterPro" id="IPR025476">
    <property type="entry name" value="Helitron_helicase-like"/>
</dbReference>
<keyword evidence="7" id="KW-1185">Reference proteome</keyword>
<dbReference type="PANTHER" id="PTHR47642:SF6">
    <property type="entry name" value="ATP-DEPENDENT DNA HELICASE"/>
    <property type="match status" value="1"/>
</dbReference>
<dbReference type="PANTHER" id="PTHR47642">
    <property type="entry name" value="ATP-DEPENDENT DNA HELICASE"/>
    <property type="match status" value="1"/>
</dbReference>
<dbReference type="GO" id="GO:0006310">
    <property type="term" value="P:DNA recombination"/>
    <property type="evidence" value="ECO:0007669"/>
    <property type="project" value="UniProtKB-KW"/>
</dbReference>
<organism evidence="6 7">
    <name type="scientific">Collybiopsis confluens</name>
    <dbReference type="NCBI Taxonomy" id="2823264"/>
    <lineage>
        <taxon>Eukaryota</taxon>
        <taxon>Fungi</taxon>
        <taxon>Dikarya</taxon>
        <taxon>Basidiomycota</taxon>
        <taxon>Agaricomycotina</taxon>
        <taxon>Agaricomycetes</taxon>
        <taxon>Agaricomycetidae</taxon>
        <taxon>Agaricales</taxon>
        <taxon>Marasmiineae</taxon>
        <taxon>Omphalotaceae</taxon>
        <taxon>Collybiopsis</taxon>
    </lineage>
</organism>
<keyword evidence="1" id="KW-0233">DNA recombination</keyword>
<evidence type="ECO:0000259" key="5">
    <source>
        <dbReference type="Pfam" id="PF20209"/>
    </source>
</evidence>
<keyword evidence="1" id="KW-0347">Helicase</keyword>
<proteinExistence type="inferred from homology"/>
<feature type="domain" description="DUF6570" evidence="5">
    <location>
        <begin position="2"/>
        <end position="90"/>
    </location>
</feature>
<comment type="catalytic activity">
    <reaction evidence="1">
        <text>ATP + H2O = ADP + phosphate + H(+)</text>
        <dbReference type="Rhea" id="RHEA:13065"/>
        <dbReference type="ChEBI" id="CHEBI:15377"/>
        <dbReference type="ChEBI" id="CHEBI:15378"/>
        <dbReference type="ChEBI" id="CHEBI:30616"/>
        <dbReference type="ChEBI" id="CHEBI:43474"/>
        <dbReference type="ChEBI" id="CHEBI:456216"/>
        <dbReference type="EC" id="5.6.2.3"/>
    </reaction>
</comment>
<dbReference type="GO" id="GO:0000723">
    <property type="term" value="P:telomere maintenance"/>
    <property type="evidence" value="ECO:0007669"/>
    <property type="project" value="InterPro"/>
</dbReference>
<dbReference type="OrthoDB" id="432234at2759"/>
<keyword evidence="1" id="KW-0234">DNA repair</keyword>
<comment type="caution">
    <text evidence="6">The sequence shown here is derived from an EMBL/GenBank/DDBJ whole genome shotgun (WGS) entry which is preliminary data.</text>
</comment>
<sequence length="1664" mass="186965">MFKLELGPSGQYASRGNVCILPQNPGPLLTCLPPPINDFCDEISIILVGSPDKEITIDSLAKTPLLVRRNRIVAALKWLIANNPLYFDLDCNSIDANAAHYPEHGIPFPLQDVIRVNANAEGKSYTQQANTEQFSENVSLLGMPSSTLIDADSIDSTYKMRKLAALQKLKSGSDAFVKFPSGSVPLATSRNPKIWGYLWPTLFPYGVGMMDNSNVRSDQSYGLRDVDFMVHVAHLLQSGPDRRFQTHLSFIFVIGNINQRRKTSFNAKLAVKKSWFPKVDGLLQKISTSTIESFTEKLKRNPFARAETDGEKAATDLIRYVNYVADHIPGSMSEIQRMRQDMFSIVNCDGLPHVFLTLNPADTNNPVAQVFAGRDINLDTFFDNLNPATESQDRSSVIAQNPVAGAEFFHKSATILLDILLGIKRKNGKGVFGKVSVYYGVVEAQGRGSLHLHLLIWLKHGLSPIAIRDRCKDDPAWAKKLLDWYDDVFSQSIPDNTHAYIREPGMYKRQPVMSRPLIPSSPNFRQKFNQDIRDVLENSGMIHEHNDTCFKHLPKNIRALRDDDKDCRFQLPRPIQEKSHFDEDGRIILKCNNGSVNGHNPLIIGSERCNIDTKPIGSGTVAMAMFQYMGTYTIKFSLDSAVVFSALCASIKALSENPPKDIDGNLDAHERSRSLLIKTVNKLVGKRELSGQQMASKLIGTPSCYTNRAYATFYWSGMLREIDRQVFQPSDKNDSDLSESSSNETEGDHDSIETPPQSNTDNEPEDDDDPLIFLQPNKTYSPDFLSKPVRNILFDDIFFRPDVLKNICAWDQMRMYAKQELPKSTTQRKTFLQFQPKHPQYLTHCLKRITNDELPRVPVFIGYPIPRNDRPDQQEKYALVMLALFKPWAKSEAALLKPKGASWVGTFDTWKRNIPKCYNDVMDNMQLFHISKDAKLDYAAMRRKRIAELTKSTSHSISFDGSDDENEYDPAWADAMQATPEGDDHNAPEWESMPVDVLNILEATSSTGFYSPKYIDSTIANLFTGMDVRATFLDHEAAENAMREILKQKEKKISDRLNAAMQIQNLNQPHLRHASARIIPHPRLSTIAQEIEYARQQCLRLGKFSNSDWDELRPHQKLAVTLVQKHGLNERQTLAFLLLANKIGNYIDFPGIDTPPLRMLVTGPGGTGKSRIFEAWSEYHQQLGRLHEFRLTAPTGVVASDIGGCTIHAELALRVKRETMRANTPGGQKVRTSLEQRLNPLKTIVVDEIYFMDPKDMSLVSEYCSIAKGVSEHPFGKLNFITCGDPAQLPPPGSSPLFDRDLVNCFNSGKLNALNESTQYKVKGIQAWHQVSDVVVLTEIMRQKGDNLLIDILSRLRVGTCTEVDKAVLDKYVLGSEDCSPDTKALVDVTHWIKNSKHACPLITYTNAARDAHNFECARAFAQATSQTFQIYYASDSRGRGKKKIELEGLAAEAAWNVPAKSAHDLGGRVPYIPGMPVFGTENIATELGLSKGSLGTLVSITFREHRHRRYAVSALVDFPGFNGGTDRHHPHQVLLKPVSLSFKFSLPNSDRVYTATREQLPLIPAFAFTAHNSQGRSLDTVCIDLASCRSIQSAYVMLSRVRSLKGLCILRPFGLKKIQNHISQELRLEMNRTEALSVATEERARHSLSWYYQHTPLDRANIL</sequence>
<comment type="similarity">
    <text evidence="1">Belongs to the helicase family.</text>
</comment>
<gene>
    <name evidence="6" type="ORF">D9757_012762</name>
</gene>
<comment type="cofactor">
    <cofactor evidence="1">
        <name>Mg(2+)</name>
        <dbReference type="ChEBI" id="CHEBI:18420"/>
    </cofactor>
</comment>
<dbReference type="Pfam" id="PF20209">
    <property type="entry name" value="DUF6570"/>
    <property type="match status" value="1"/>
</dbReference>
<feature type="region of interest" description="Disordered" evidence="2">
    <location>
        <begin position="729"/>
        <end position="773"/>
    </location>
</feature>
<dbReference type="GO" id="GO:0016787">
    <property type="term" value="F:hydrolase activity"/>
    <property type="evidence" value="ECO:0007669"/>
    <property type="project" value="UniProtKB-KW"/>
</dbReference>
<dbReference type="GO" id="GO:0005524">
    <property type="term" value="F:ATP binding"/>
    <property type="evidence" value="ECO:0007669"/>
    <property type="project" value="UniProtKB-KW"/>
</dbReference>
<dbReference type="InterPro" id="IPR010285">
    <property type="entry name" value="DNA_helicase_pif1-like_DEAD"/>
</dbReference>
<dbReference type="EC" id="5.6.2.3" evidence="1"/>
<evidence type="ECO:0000256" key="1">
    <source>
        <dbReference type="RuleBase" id="RU363044"/>
    </source>
</evidence>
<feature type="domain" description="Helitron helicase-like" evidence="4">
    <location>
        <begin position="231"/>
        <end position="456"/>
    </location>
</feature>
<dbReference type="Proteomes" id="UP000518752">
    <property type="component" value="Unassembled WGS sequence"/>
</dbReference>
<dbReference type="EMBL" id="JAACJN010000150">
    <property type="protein sequence ID" value="KAF5366660.1"/>
    <property type="molecule type" value="Genomic_DNA"/>
</dbReference>
<dbReference type="Gene3D" id="3.40.50.300">
    <property type="entry name" value="P-loop containing nucleotide triphosphate hydrolases"/>
    <property type="match status" value="1"/>
</dbReference>
<dbReference type="InterPro" id="IPR051055">
    <property type="entry name" value="PIF1_helicase"/>
</dbReference>
<name>A0A8H5GL02_9AGAR</name>
<dbReference type="InterPro" id="IPR046700">
    <property type="entry name" value="DUF6570"/>
</dbReference>
<evidence type="ECO:0000259" key="4">
    <source>
        <dbReference type="Pfam" id="PF14214"/>
    </source>
</evidence>
<evidence type="ECO:0000313" key="7">
    <source>
        <dbReference type="Proteomes" id="UP000518752"/>
    </source>
</evidence>
<keyword evidence="1" id="KW-0067">ATP-binding</keyword>
<accession>A0A8H5GL02</accession>
<dbReference type="GO" id="GO:0043139">
    <property type="term" value="F:5'-3' DNA helicase activity"/>
    <property type="evidence" value="ECO:0007669"/>
    <property type="project" value="UniProtKB-EC"/>
</dbReference>
<reference evidence="6 7" key="1">
    <citation type="journal article" date="2020" name="ISME J.">
        <title>Uncovering the hidden diversity of litter-decomposition mechanisms in mushroom-forming fungi.</title>
        <authorList>
            <person name="Floudas D."/>
            <person name="Bentzer J."/>
            <person name="Ahren D."/>
            <person name="Johansson T."/>
            <person name="Persson P."/>
            <person name="Tunlid A."/>
        </authorList>
    </citation>
    <scope>NUCLEOTIDE SEQUENCE [LARGE SCALE GENOMIC DNA]</scope>
    <source>
        <strain evidence="6 7">CBS 406.79</strain>
    </source>
</reference>
<dbReference type="Pfam" id="PF05970">
    <property type="entry name" value="PIF1"/>
    <property type="match status" value="1"/>
</dbReference>
<evidence type="ECO:0000313" key="6">
    <source>
        <dbReference type="EMBL" id="KAF5366660.1"/>
    </source>
</evidence>
<evidence type="ECO:0000259" key="3">
    <source>
        <dbReference type="Pfam" id="PF05970"/>
    </source>
</evidence>
<dbReference type="InterPro" id="IPR027417">
    <property type="entry name" value="P-loop_NTPase"/>
</dbReference>
<evidence type="ECO:0000256" key="2">
    <source>
        <dbReference type="SAM" id="MobiDB-lite"/>
    </source>
</evidence>
<keyword evidence="1" id="KW-0227">DNA damage</keyword>
<keyword evidence="1" id="KW-0378">Hydrolase</keyword>
<keyword evidence="1" id="KW-0547">Nucleotide-binding</keyword>
<dbReference type="GO" id="GO:0006281">
    <property type="term" value="P:DNA repair"/>
    <property type="evidence" value="ECO:0007669"/>
    <property type="project" value="UniProtKB-KW"/>
</dbReference>
<dbReference type="Pfam" id="PF14214">
    <property type="entry name" value="Helitron_like_N"/>
    <property type="match status" value="1"/>
</dbReference>
<feature type="domain" description="DNA helicase Pif1-like DEAD-box helicase" evidence="3">
    <location>
        <begin position="1159"/>
        <end position="1293"/>
    </location>
</feature>